<evidence type="ECO:0000256" key="2">
    <source>
        <dbReference type="ARBA" id="ARBA00023241"/>
    </source>
</evidence>
<dbReference type="EMBL" id="JACBKZ010000001">
    <property type="protein sequence ID" value="KAF5959068.1"/>
    <property type="molecule type" value="Genomic_DNA"/>
</dbReference>
<dbReference type="GO" id="GO:1901135">
    <property type="term" value="P:carbohydrate derivative metabolic process"/>
    <property type="evidence" value="ECO:0007669"/>
    <property type="project" value="UniProtKB-ARBA"/>
</dbReference>
<accession>A0A7J7I4M5</accession>
<protein>
    <recommendedName>
        <fullName evidence="5">UDP-glycosyltransferases domain-containing protein</fullName>
    </recommendedName>
</protein>
<dbReference type="AlphaFoldDB" id="A0A7J7I4M5"/>
<dbReference type="PANTHER" id="PTHR48044:SF29">
    <property type="entry name" value="GLYCOSYLTRANSFERASE"/>
    <property type="match status" value="1"/>
</dbReference>
<evidence type="ECO:0000313" key="3">
    <source>
        <dbReference type="EMBL" id="KAF5959068.1"/>
    </source>
</evidence>
<dbReference type="Proteomes" id="UP000593564">
    <property type="component" value="Unassembled WGS sequence"/>
</dbReference>
<dbReference type="Pfam" id="PF00201">
    <property type="entry name" value="UDPGT"/>
    <property type="match status" value="1"/>
</dbReference>
<dbReference type="GO" id="GO:0008194">
    <property type="term" value="F:UDP-glycosyltransferase activity"/>
    <property type="evidence" value="ECO:0007669"/>
    <property type="project" value="InterPro"/>
</dbReference>
<keyword evidence="2" id="KW-0284">Flavonoid biosynthesis</keyword>
<evidence type="ECO:0000256" key="1">
    <source>
        <dbReference type="ARBA" id="ARBA00022679"/>
    </source>
</evidence>
<proteinExistence type="predicted"/>
<dbReference type="Gene3D" id="3.40.50.2000">
    <property type="entry name" value="Glycogen Phosphorylase B"/>
    <property type="match status" value="2"/>
</dbReference>
<dbReference type="InterPro" id="IPR002213">
    <property type="entry name" value="UDP_glucos_trans"/>
</dbReference>
<dbReference type="GO" id="GO:0009813">
    <property type="term" value="P:flavonoid biosynthetic process"/>
    <property type="evidence" value="ECO:0007669"/>
    <property type="project" value="UniProtKB-KW"/>
</dbReference>
<evidence type="ECO:0008006" key="5">
    <source>
        <dbReference type="Google" id="ProtNLM"/>
    </source>
</evidence>
<reference evidence="3 4" key="2">
    <citation type="submission" date="2020-07" db="EMBL/GenBank/DDBJ databases">
        <title>Genome assembly of wild tea tree DASZ reveals pedigree and selection history of tea varieties.</title>
        <authorList>
            <person name="Zhang W."/>
        </authorList>
    </citation>
    <scope>NUCLEOTIDE SEQUENCE [LARGE SCALE GENOMIC DNA]</scope>
    <source>
        <strain evidence="4">cv. G240</strain>
        <tissue evidence="3">Leaf</tissue>
    </source>
</reference>
<name>A0A7J7I4M5_CAMSI</name>
<reference evidence="4" key="1">
    <citation type="journal article" date="2020" name="Nat. Commun.">
        <title>Genome assembly of wild tea tree DASZ reveals pedigree and selection history of tea varieties.</title>
        <authorList>
            <person name="Zhang W."/>
            <person name="Zhang Y."/>
            <person name="Qiu H."/>
            <person name="Guo Y."/>
            <person name="Wan H."/>
            <person name="Zhang X."/>
            <person name="Scossa F."/>
            <person name="Alseekh S."/>
            <person name="Zhang Q."/>
            <person name="Wang P."/>
            <person name="Xu L."/>
            <person name="Schmidt M.H."/>
            <person name="Jia X."/>
            <person name="Li D."/>
            <person name="Zhu A."/>
            <person name="Guo F."/>
            <person name="Chen W."/>
            <person name="Ni D."/>
            <person name="Usadel B."/>
            <person name="Fernie A.R."/>
            <person name="Wen W."/>
        </authorList>
    </citation>
    <scope>NUCLEOTIDE SEQUENCE [LARGE SCALE GENOMIC DNA]</scope>
    <source>
        <strain evidence="4">cv. G240</strain>
    </source>
</reference>
<gene>
    <name evidence="3" type="ORF">HYC85_000277</name>
</gene>
<dbReference type="CDD" id="cd03784">
    <property type="entry name" value="GT1_Gtf-like"/>
    <property type="match status" value="1"/>
</dbReference>
<sequence>MLFDTFRELEGKYIDYLSVLDGRKVVPVGPLVQEIVNENKHTQIMEWLDSKDESSTVFPMGEEAKVEEALAMGFLGRVGERGMVVEGWAPQGRILTDSSTGGFVSHCGWNSIMESLKFGVLIVVMPMHLDQPINSRLVEEIGVYVEVKRDMNGRLSSEGMRMRGEEDMDELVEQLLQLCKDSKLLKNWYCKSIEMFG</sequence>
<evidence type="ECO:0000313" key="4">
    <source>
        <dbReference type="Proteomes" id="UP000593564"/>
    </source>
</evidence>
<dbReference type="SUPFAM" id="SSF53756">
    <property type="entry name" value="UDP-Glycosyltransferase/glycogen phosphorylase"/>
    <property type="match status" value="1"/>
</dbReference>
<dbReference type="PANTHER" id="PTHR48044">
    <property type="entry name" value="GLYCOSYLTRANSFERASE"/>
    <property type="match status" value="1"/>
</dbReference>
<keyword evidence="4" id="KW-1185">Reference proteome</keyword>
<comment type="caution">
    <text evidence="3">The sequence shown here is derived from an EMBL/GenBank/DDBJ whole genome shotgun (WGS) entry which is preliminary data.</text>
</comment>
<organism evidence="3 4">
    <name type="scientific">Camellia sinensis</name>
    <name type="common">Tea plant</name>
    <name type="synonym">Thea sinensis</name>
    <dbReference type="NCBI Taxonomy" id="4442"/>
    <lineage>
        <taxon>Eukaryota</taxon>
        <taxon>Viridiplantae</taxon>
        <taxon>Streptophyta</taxon>
        <taxon>Embryophyta</taxon>
        <taxon>Tracheophyta</taxon>
        <taxon>Spermatophyta</taxon>
        <taxon>Magnoliopsida</taxon>
        <taxon>eudicotyledons</taxon>
        <taxon>Gunneridae</taxon>
        <taxon>Pentapetalae</taxon>
        <taxon>asterids</taxon>
        <taxon>Ericales</taxon>
        <taxon>Theaceae</taxon>
        <taxon>Camellia</taxon>
    </lineage>
</organism>
<keyword evidence="1" id="KW-0808">Transferase</keyword>